<dbReference type="InterPro" id="IPR003661">
    <property type="entry name" value="HisK_dim/P_dom"/>
</dbReference>
<comment type="catalytic activity">
    <reaction evidence="1">
        <text>ATP + protein L-histidine = ADP + protein N-phospho-L-histidine.</text>
        <dbReference type="EC" id="2.7.13.3"/>
    </reaction>
</comment>
<dbReference type="InterPro" id="IPR003594">
    <property type="entry name" value="HATPase_dom"/>
</dbReference>
<sequence>MDDLSARSTYIKDGNDTISCYKIFREGTYNANRTALRKMEKMFTSTRDEVLILGKYRMGETQQSVISVGTKVEIKIGKGRRKPYLLLRVIPVEYLQRAWVFPTEYPSAEISIITSNGEYVVQSASMKSRSFLDYIRGYNFQDDYNQVENLAERLRTTDKGLMQYKNFRGEDCYWYYSSFGKDLELDILGYIPVNQMNRVEVDWNIVWIVCGSLFVLMLIDGIYILTINKKLKQALVLAEQANQAKTDFLSTVSHDIRTPMNAVIGMTDLARTHLNDPKYMGECLNKVAWAGNHLLTLINDILDISKIESGKMELEAQPFSLQEAVEEIVSMVRPQADQKKISFEVRLHEIFRDVLVADQLRLNQILLNLLTNAVKYTEDGGSIVLDISQERIEQGIEPGIEGIAQEKKTKVKVNESAINLESRQNSPLRSRNSQSSQNSQSSKKVRLICKVVDNGMGMSPEFQKTMYHSFTREEDSRISKIQGTGLGLAIIHQLVNLMDGSIMCESELGKGTTFTVYLDLEVAEQESDALCRDFNWGEEADRCGISLMHILVAEDNDLNWEIIQAILEEYGVSCERAENGKICVEMLTRAPKGTYDLILMDIQMPEMNGREATRMIRNMEMRGELEGRIPILAMTADAFAEDIRACREAGMDGHLAKPINMKQVLSALRTIKNKI</sequence>
<dbReference type="GO" id="GO:0000155">
    <property type="term" value="F:phosphorelay sensor kinase activity"/>
    <property type="evidence" value="ECO:0007669"/>
    <property type="project" value="InterPro"/>
</dbReference>
<dbReference type="SUPFAM" id="SSF47384">
    <property type="entry name" value="Homodimeric domain of signal transducing histidine kinase"/>
    <property type="match status" value="1"/>
</dbReference>
<dbReference type="SMART" id="SM00387">
    <property type="entry name" value="HATPase_c"/>
    <property type="match status" value="1"/>
</dbReference>
<accession>A0AAE3DLS1</accession>
<proteinExistence type="predicted"/>
<evidence type="ECO:0000313" key="14">
    <source>
        <dbReference type="Proteomes" id="UP001198962"/>
    </source>
</evidence>
<dbReference type="Pfam" id="PF00512">
    <property type="entry name" value="HisKA"/>
    <property type="match status" value="1"/>
</dbReference>
<dbReference type="Proteomes" id="UP001198962">
    <property type="component" value="Unassembled WGS sequence"/>
</dbReference>
<feature type="region of interest" description="Disordered" evidence="9">
    <location>
        <begin position="422"/>
        <end position="444"/>
    </location>
</feature>
<keyword evidence="14" id="KW-1185">Reference proteome</keyword>
<dbReference type="InterPro" id="IPR005467">
    <property type="entry name" value="His_kinase_dom"/>
</dbReference>
<dbReference type="Gene3D" id="3.30.565.10">
    <property type="entry name" value="Histidine kinase-like ATPase, C-terminal domain"/>
    <property type="match status" value="1"/>
</dbReference>
<keyword evidence="10" id="KW-0472">Membrane</keyword>
<evidence type="ECO:0000259" key="11">
    <source>
        <dbReference type="PROSITE" id="PS50109"/>
    </source>
</evidence>
<keyword evidence="5" id="KW-0808">Transferase</keyword>
<evidence type="ECO:0000256" key="10">
    <source>
        <dbReference type="SAM" id="Phobius"/>
    </source>
</evidence>
<dbReference type="PROSITE" id="PS50109">
    <property type="entry name" value="HIS_KIN"/>
    <property type="match status" value="1"/>
</dbReference>
<dbReference type="PANTHER" id="PTHR45339:SF5">
    <property type="entry name" value="HISTIDINE KINASE"/>
    <property type="match status" value="1"/>
</dbReference>
<name>A0AAE3DLS1_9FIRM</name>
<evidence type="ECO:0000256" key="6">
    <source>
        <dbReference type="ARBA" id="ARBA00023012"/>
    </source>
</evidence>
<comment type="caution">
    <text evidence="13">The sequence shown here is derived from an EMBL/GenBank/DDBJ whole genome shotgun (WGS) entry which is preliminary data.</text>
</comment>
<evidence type="ECO:0000313" key="13">
    <source>
        <dbReference type="EMBL" id="MCC2165316.1"/>
    </source>
</evidence>
<evidence type="ECO:0000256" key="4">
    <source>
        <dbReference type="ARBA" id="ARBA00022553"/>
    </source>
</evidence>
<dbReference type="EMBL" id="JAJEPU010000031">
    <property type="protein sequence ID" value="MCC2165316.1"/>
    <property type="molecule type" value="Genomic_DNA"/>
</dbReference>
<evidence type="ECO:0000256" key="9">
    <source>
        <dbReference type="SAM" id="MobiDB-lite"/>
    </source>
</evidence>
<evidence type="ECO:0000256" key="7">
    <source>
        <dbReference type="ARBA" id="ARBA00024867"/>
    </source>
</evidence>
<dbReference type="InterPro" id="IPR036890">
    <property type="entry name" value="HATPase_C_sf"/>
</dbReference>
<dbReference type="Gene3D" id="1.10.287.130">
    <property type="match status" value="1"/>
</dbReference>
<dbReference type="SUPFAM" id="SSF52172">
    <property type="entry name" value="CheY-like"/>
    <property type="match status" value="1"/>
</dbReference>
<keyword evidence="6" id="KW-0902">Two-component regulatory system</keyword>
<evidence type="ECO:0000259" key="12">
    <source>
        <dbReference type="PROSITE" id="PS50110"/>
    </source>
</evidence>
<dbReference type="SUPFAM" id="SSF55874">
    <property type="entry name" value="ATPase domain of HSP90 chaperone/DNA topoisomerase II/histidine kinase"/>
    <property type="match status" value="1"/>
</dbReference>
<feature type="domain" description="Histidine kinase" evidence="11">
    <location>
        <begin position="251"/>
        <end position="522"/>
    </location>
</feature>
<dbReference type="CDD" id="cd00082">
    <property type="entry name" value="HisKA"/>
    <property type="match status" value="1"/>
</dbReference>
<dbReference type="RefSeq" id="WP_308451656.1">
    <property type="nucleotide sequence ID" value="NZ_JAJEPU010000031.1"/>
</dbReference>
<keyword evidence="5" id="KW-0418">Kinase</keyword>
<dbReference type="InterPro" id="IPR004358">
    <property type="entry name" value="Sig_transdc_His_kin-like_C"/>
</dbReference>
<dbReference type="EC" id="2.7.13.3" evidence="2"/>
<dbReference type="PRINTS" id="PR00344">
    <property type="entry name" value="BCTRLSENSOR"/>
</dbReference>
<dbReference type="SMART" id="SM00388">
    <property type="entry name" value="HisKA"/>
    <property type="match status" value="1"/>
</dbReference>
<organism evidence="13 14">
    <name type="scientific">Brotaphodocola catenula</name>
    <dbReference type="NCBI Taxonomy" id="2885361"/>
    <lineage>
        <taxon>Bacteria</taxon>
        <taxon>Bacillati</taxon>
        <taxon>Bacillota</taxon>
        <taxon>Clostridia</taxon>
        <taxon>Lachnospirales</taxon>
        <taxon>Lachnospiraceae</taxon>
        <taxon>Brotaphodocola</taxon>
    </lineage>
</organism>
<evidence type="ECO:0000256" key="5">
    <source>
        <dbReference type="ARBA" id="ARBA00022777"/>
    </source>
</evidence>
<keyword evidence="10" id="KW-1133">Transmembrane helix</keyword>
<evidence type="ECO:0000256" key="2">
    <source>
        <dbReference type="ARBA" id="ARBA00012438"/>
    </source>
</evidence>
<dbReference type="InterPro" id="IPR036097">
    <property type="entry name" value="HisK_dim/P_sf"/>
</dbReference>
<dbReference type="InterPro" id="IPR001789">
    <property type="entry name" value="Sig_transdc_resp-reg_receiver"/>
</dbReference>
<dbReference type="Gene3D" id="3.40.50.2300">
    <property type="match status" value="1"/>
</dbReference>
<dbReference type="Pfam" id="PF00072">
    <property type="entry name" value="Response_reg"/>
    <property type="match status" value="1"/>
</dbReference>
<gene>
    <name evidence="13" type="ORF">LKD32_10600</name>
</gene>
<evidence type="ECO:0000256" key="3">
    <source>
        <dbReference type="ARBA" id="ARBA00018672"/>
    </source>
</evidence>
<feature type="domain" description="Response regulatory" evidence="12">
    <location>
        <begin position="549"/>
        <end position="672"/>
    </location>
</feature>
<feature type="compositionally biased region" description="Low complexity" evidence="9">
    <location>
        <begin position="422"/>
        <end position="442"/>
    </location>
</feature>
<reference evidence="13" key="1">
    <citation type="submission" date="2021-10" db="EMBL/GenBank/DDBJ databases">
        <title>Anaerobic single-cell dispensing facilitates the cultivation of human gut bacteria.</title>
        <authorList>
            <person name="Afrizal A."/>
        </authorList>
    </citation>
    <scope>NUCLEOTIDE SEQUENCE</scope>
    <source>
        <strain evidence="13">CLA-AA-H274</strain>
    </source>
</reference>
<dbReference type="PANTHER" id="PTHR45339">
    <property type="entry name" value="HYBRID SIGNAL TRANSDUCTION HISTIDINE KINASE J"/>
    <property type="match status" value="1"/>
</dbReference>
<evidence type="ECO:0000256" key="8">
    <source>
        <dbReference type="PROSITE-ProRule" id="PRU00169"/>
    </source>
</evidence>
<dbReference type="PROSITE" id="PS50110">
    <property type="entry name" value="RESPONSE_REGULATORY"/>
    <property type="match status" value="1"/>
</dbReference>
<evidence type="ECO:0000256" key="1">
    <source>
        <dbReference type="ARBA" id="ARBA00000085"/>
    </source>
</evidence>
<comment type="function">
    <text evidence="7">May play the central regulatory role in sporulation. It may be an element of the effector pathway responsible for the activation of sporulation genes in response to nutritional stress. Spo0A may act in concert with spo0H (a sigma factor) to control the expression of some genes that are critical to the sporulation process.</text>
</comment>
<keyword evidence="10" id="KW-0812">Transmembrane</keyword>
<dbReference type="InterPro" id="IPR011006">
    <property type="entry name" value="CheY-like_superfamily"/>
</dbReference>
<dbReference type="CDD" id="cd17546">
    <property type="entry name" value="REC_hyHK_CKI1_RcsC-like"/>
    <property type="match status" value="1"/>
</dbReference>
<feature type="transmembrane region" description="Helical" evidence="10">
    <location>
        <begin position="205"/>
        <end position="225"/>
    </location>
</feature>
<dbReference type="SMART" id="SM00448">
    <property type="entry name" value="REC"/>
    <property type="match status" value="1"/>
</dbReference>
<feature type="modified residue" description="4-aspartylphosphate" evidence="8">
    <location>
        <position position="601"/>
    </location>
</feature>
<keyword evidence="4 8" id="KW-0597">Phosphoprotein</keyword>
<dbReference type="AlphaFoldDB" id="A0AAE3DLS1"/>
<protein>
    <recommendedName>
        <fullName evidence="3">Stage 0 sporulation protein A homolog</fullName>
        <ecNumber evidence="2">2.7.13.3</ecNumber>
    </recommendedName>
</protein>
<dbReference type="Pfam" id="PF02518">
    <property type="entry name" value="HATPase_c"/>
    <property type="match status" value="1"/>
</dbReference>